<evidence type="ECO:0000313" key="1">
    <source>
        <dbReference type="EMBL" id="RHZ73916.1"/>
    </source>
</evidence>
<keyword evidence="2" id="KW-1185">Reference proteome</keyword>
<dbReference type="EMBL" id="PQFF01000211">
    <property type="protein sequence ID" value="RHZ73916.1"/>
    <property type="molecule type" value="Genomic_DNA"/>
</dbReference>
<sequence length="113" mass="13102">MKEGKNVDHIKKLEEKNVENKAEILELTKKKKGRRSRVTCANNRTVSTSENHCYTCDLNHVPLEAVKKCIGGLYHTTSKSIHSQTDLVVCEKHWEVNEIISLGLIFRYFRLFE</sequence>
<accession>A0A397IJG3</accession>
<name>A0A397IJG3_9GLOM</name>
<dbReference type="Proteomes" id="UP000266861">
    <property type="component" value="Unassembled WGS sequence"/>
</dbReference>
<reference evidence="1 2" key="1">
    <citation type="submission" date="2018-08" db="EMBL/GenBank/DDBJ databases">
        <title>Genome and evolution of the arbuscular mycorrhizal fungus Diversispora epigaea (formerly Glomus versiforme) and its bacterial endosymbionts.</title>
        <authorList>
            <person name="Sun X."/>
            <person name="Fei Z."/>
            <person name="Harrison M."/>
        </authorList>
    </citation>
    <scope>NUCLEOTIDE SEQUENCE [LARGE SCALE GENOMIC DNA]</scope>
    <source>
        <strain evidence="1 2">IT104</strain>
    </source>
</reference>
<dbReference type="OrthoDB" id="2449137at2759"/>
<gene>
    <name evidence="1" type="ORF">Glove_228g39</name>
</gene>
<comment type="caution">
    <text evidence="1">The sequence shown here is derived from an EMBL/GenBank/DDBJ whole genome shotgun (WGS) entry which is preliminary data.</text>
</comment>
<proteinExistence type="predicted"/>
<evidence type="ECO:0000313" key="2">
    <source>
        <dbReference type="Proteomes" id="UP000266861"/>
    </source>
</evidence>
<protein>
    <submittedName>
        <fullName evidence="1">Uncharacterized protein</fullName>
    </submittedName>
</protein>
<organism evidence="1 2">
    <name type="scientific">Diversispora epigaea</name>
    <dbReference type="NCBI Taxonomy" id="1348612"/>
    <lineage>
        <taxon>Eukaryota</taxon>
        <taxon>Fungi</taxon>
        <taxon>Fungi incertae sedis</taxon>
        <taxon>Mucoromycota</taxon>
        <taxon>Glomeromycotina</taxon>
        <taxon>Glomeromycetes</taxon>
        <taxon>Diversisporales</taxon>
        <taxon>Diversisporaceae</taxon>
        <taxon>Diversispora</taxon>
    </lineage>
</organism>
<dbReference type="AlphaFoldDB" id="A0A397IJG3"/>